<evidence type="ECO:0000313" key="2">
    <source>
        <dbReference type="Proteomes" id="UP001189429"/>
    </source>
</evidence>
<sequence length="151" mass="16511">MSSSSSSLAQGRTSGTEDVARVLQSEREYWSRKCLQQVGGEVEKAMQMKAGALESSVVEKAKESLMPFIDEAVAGLQGRILRSLHQELEVQRAEWEAQRARQAQVEAAALAAQVEARCAAQLDALRATVGELRSELREQRRQICALAAGPE</sequence>
<reference evidence="1" key="1">
    <citation type="submission" date="2023-10" db="EMBL/GenBank/DDBJ databases">
        <authorList>
            <person name="Chen Y."/>
            <person name="Shah S."/>
            <person name="Dougan E. K."/>
            <person name="Thang M."/>
            <person name="Chan C."/>
        </authorList>
    </citation>
    <scope>NUCLEOTIDE SEQUENCE [LARGE SCALE GENOMIC DNA]</scope>
</reference>
<dbReference type="Proteomes" id="UP001189429">
    <property type="component" value="Unassembled WGS sequence"/>
</dbReference>
<evidence type="ECO:0000313" key="1">
    <source>
        <dbReference type="EMBL" id="CAK0891812.1"/>
    </source>
</evidence>
<keyword evidence="2" id="KW-1185">Reference proteome</keyword>
<gene>
    <name evidence="1" type="ORF">PCOR1329_LOCUS71654</name>
</gene>
<proteinExistence type="predicted"/>
<name>A0ABN9WXZ9_9DINO</name>
<comment type="caution">
    <text evidence="1">The sequence shown here is derived from an EMBL/GenBank/DDBJ whole genome shotgun (WGS) entry which is preliminary data.</text>
</comment>
<dbReference type="EMBL" id="CAUYUJ010019524">
    <property type="protein sequence ID" value="CAK0891812.1"/>
    <property type="molecule type" value="Genomic_DNA"/>
</dbReference>
<feature type="non-terminal residue" evidence="1">
    <location>
        <position position="151"/>
    </location>
</feature>
<protein>
    <submittedName>
        <fullName evidence="1">Uncharacterized protein</fullName>
    </submittedName>
</protein>
<organism evidence="1 2">
    <name type="scientific">Prorocentrum cordatum</name>
    <dbReference type="NCBI Taxonomy" id="2364126"/>
    <lineage>
        <taxon>Eukaryota</taxon>
        <taxon>Sar</taxon>
        <taxon>Alveolata</taxon>
        <taxon>Dinophyceae</taxon>
        <taxon>Prorocentrales</taxon>
        <taxon>Prorocentraceae</taxon>
        <taxon>Prorocentrum</taxon>
    </lineage>
</organism>
<accession>A0ABN9WXZ9</accession>